<name>A0A941FKJ0_9BACI</name>
<accession>A0A941FKJ0</accession>
<gene>
    <name evidence="1" type="ORF">KEH51_29170</name>
</gene>
<comment type="caution">
    <text evidence="1">The sequence shown here is derived from an EMBL/GenBank/DDBJ whole genome shotgun (WGS) entry which is preliminary data.</text>
</comment>
<protein>
    <submittedName>
        <fullName evidence="1">Uncharacterized protein</fullName>
    </submittedName>
</protein>
<dbReference type="AlphaFoldDB" id="A0A941FKJ0"/>
<evidence type="ECO:0000313" key="1">
    <source>
        <dbReference type="EMBL" id="MBR8646348.1"/>
    </source>
</evidence>
<dbReference type="EMBL" id="JAGTPW010000093">
    <property type="protein sequence ID" value="MBR8646348.1"/>
    <property type="molecule type" value="Genomic_DNA"/>
</dbReference>
<organism evidence="1 2">
    <name type="scientific">Peribacillus frigoritolerans</name>
    <dbReference type="NCBI Taxonomy" id="450367"/>
    <lineage>
        <taxon>Bacteria</taxon>
        <taxon>Bacillati</taxon>
        <taxon>Bacillota</taxon>
        <taxon>Bacilli</taxon>
        <taxon>Bacillales</taxon>
        <taxon>Bacillaceae</taxon>
        <taxon>Peribacillus</taxon>
    </lineage>
</organism>
<proteinExistence type="predicted"/>
<dbReference type="Proteomes" id="UP000680045">
    <property type="component" value="Unassembled WGS sequence"/>
</dbReference>
<evidence type="ECO:0000313" key="2">
    <source>
        <dbReference type="Proteomes" id="UP000680045"/>
    </source>
</evidence>
<sequence length="47" mass="4956">MAQFSADSVGIAGVGISVTRAIDSEDFNGVAIQELENMVNTSLKKIK</sequence>
<reference evidence="1" key="1">
    <citation type="submission" date="2021-04" db="EMBL/GenBank/DDBJ databases">
        <title>Whole genome sequencing of Enterococci isolates from hospitalized patients.</title>
        <authorList>
            <person name="Ogoti B.M."/>
            <person name="Onyambu F.G."/>
        </authorList>
    </citation>
    <scope>NUCLEOTIDE SEQUENCE</scope>
    <source>
        <strain evidence="1">242</strain>
    </source>
</reference>